<accession>Q6FV71</accession>
<proteinExistence type="predicted"/>
<evidence type="ECO:0000313" key="3">
    <source>
        <dbReference type="EMBL" id="CAG58792.1"/>
    </source>
</evidence>
<dbReference type="InParanoid" id="Q6FV71"/>
<dbReference type="eggNOG" id="ENOG502S748">
    <property type="taxonomic scope" value="Eukaryota"/>
</dbReference>
<protein>
    <submittedName>
        <fullName evidence="3">Uncharacterized protein</fullName>
    </submittedName>
</protein>
<organism evidence="3 4">
    <name type="scientific">Candida glabrata (strain ATCC 2001 / BCRC 20586 / JCM 3761 / NBRC 0622 / NRRL Y-65 / CBS 138)</name>
    <name type="common">Yeast</name>
    <name type="synonym">Nakaseomyces glabratus</name>
    <dbReference type="NCBI Taxonomy" id="284593"/>
    <lineage>
        <taxon>Eukaryota</taxon>
        <taxon>Fungi</taxon>
        <taxon>Dikarya</taxon>
        <taxon>Ascomycota</taxon>
        <taxon>Saccharomycotina</taxon>
        <taxon>Saccharomycetes</taxon>
        <taxon>Saccharomycetales</taxon>
        <taxon>Saccharomycetaceae</taxon>
        <taxon>Nakaseomyces</taxon>
    </lineage>
</organism>
<dbReference type="VEuPathDB" id="FungiDB:CAGL0E04268g"/>
<dbReference type="CGD" id="CAL0128660">
    <property type="gene designation" value="CAGL0E04268g"/>
</dbReference>
<evidence type="ECO:0000313" key="4">
    <source>
        <dbReference type="Proteomes" id="UP000002428"/>
    </source>
</evidence>
<feature type="region of interest" description="Disordered" evidence="1">
    <location>
        <begin position="241"/>
        <end position="278"/>
    </location>
</feature>
<feature type="compositionally biased region" description="Basic residues" evidence="1">
    <location>
        <begin position="241"/>
        <end position="254"/>
    </location>
</feature>
<dbReference type="AlphaFoldDB" id="Q6FV71"/>
<gene>
    <name evidence="2 3" type="ordered locus">CAGL0E04268g</name>
</gene>
<dbReference type="Proteomes" id="UP000002428">
    <property type="component" value="Chromosome E"/>
</dbReference>
<sequence length="454" mass="50723">MDNEARGEQQLEDLIRQLPSVPKASHSEVDLRDDLTLYNLLDQAEHGRKLMNYIVSTTSSESETVFKLEKLRHREHQLARTWFDEEKRGTVKISSAMLQIETPIVFSWSNQGDSETSSPVIEKPESPSQFRNISKTKELTTNQKLLNSASLAAKEKKVPTFENSIIEDNYFHDNTIDNLATQSSNSERNTSKEWKRSSFKVDPLQEFVATELPKLKKKSDEEVKGKKAKKKGLLWFWGSSKHKDKGKHSSKHTRTKDANLETHDNIESIDNENEAHNNVSEEDVWDFDMSQDFGEGDESNEVIGLGIQGDIKSIKSAGTSVKNNINDIDLLGYGNSNEADEVSMPSQTKLSTLEKPPGMEVLHIKDNPGMKSELNNIAGDVGKVQDHVIKASDDDGDDDDDDDDFGDFQQVVDESASIATSGNLASTQFPIISSSNHTVTPALTSFVPLQPKKK</sequence>
<feature type="compositionally biased region" description="Basic and acidic residues" evidence="1">
    <location>
        <begin position="255"/>
        <end position="266"/>
    </location>
</feature>
<evidence type="ECO:0000313" key="2">
    <source>
        <dbReference type="CGD" id="CAL0128660"/>
    </source>
</evidence>
<dbReference type="KEGG" id="cgr:2887554"/>
<keyword evidence="4" id="KW-1185">Reference proteome</keyword>
<name>Q6FV71_CANGA</name>
<dbReference type="OMA" id="NENEAHN"/>
<reference evidence="3 4" key="1">
    <citation type="journal article" date="2004" name="Nature">
        <title>Genome evolution in yeasts.</title>
        <authorList>
            <consortium name="Genolevures"/>
            <person name="Dujon B."/>
            <person name="Sherman D."/>
            <person name="Fischer G."/>
            <person name="Durrens P."/>
            <person name="Casaregola S."/>
            <person name="Lafontaine I."/>
            <person name="de Montigny J."/>
            <person name="Marck C."/>
            <person name="Neuveglise C."/>
            <person name="Talla E."/>
            <person name="Goffard N."/>
            <person name="Frangeul L."/>
            <person name="Aigle M."/>
            <person name="Anthouard V."/>
            <person name="Babour A."/>
            <person name="Barbe V."/>
            <person name="Barnay S."/>
            <person name="Blanchin S."/>
            <person name="Beckerich J.M."/>
            <person name="Beyne E."/>
            <person name="Bleykasten C."/>
            <person name="Boisrame A."/>
            <person name="Boyer J."/>
            <person name="Cattolico L."/>
            <person name="Confanioleri F."/>
            <person name="de Daruvar A."/>
            <person name="Despons L."/>
            <person name="Fabre E."/>
            <person name="Fairhead C."/>
            <person name="Ferry-Dumazet H."/>
            <person name="Groppi A."/>
            <person name="Hantraye F."/>
            <person name="Hennequin C."/>
            <person name="Jauniaux N."/>
            <person name="Joyet P."/>
            <person name="Kachouri R."/>
            <person name="Kerrest A."/>
            <person name="Koszul R."/>
            <person name="Lemaire M."/>
            <person name="Lesur I."/>
            <person name="Ma L."/>
            <person name="Muller H."/>
            <person name="Nicaud J.M."/>
            <person name="Nikolski M."/>
            <person name="Oztas S."/>
            <person name="Ozier-Kalogeropoulos O."/>
            <person name="Pellenz S."/>
            <person name="Potier S."/>
            <person name="Richard G.F."/>
            <person name="Straub M.L."/>
            <person name="Suleau A."/>
            <person name="Swennene D."/>
            <person name="Tekaia F."/>
            <person name="Wesolowski-Louvel M."/>
            <person name="Westhof E."/>
            <person name="Wirth B."/>
            <person name="Zeniou-Meyer M."/>
            <person name="Zivanovic I."/>
            <person name="Bolotin-Fukuhara M."/>
            <person name="Thierry A."/>
            <person name="Bouchier C."/>
            <person name="Caudron B."/>
            <person name="Scarpelli C."/>
            <person name="Gaillardin C."/>
            <person name="Weissenbach J."/>
            <person name="Wincker P."/>
            <person name="Souciet J.L."/>
        </authorList>
    </citation>
    <scope>NUCLEOTIDE SEQUENCE [LARGE SCALE GENOMIC DNA]</scope>
    <source>
        <strain evidence="4">ATCC 2001 / BCRC 20586 / JCM 3761 / NBRC 0622 / NRRL Y-65 / CBS 138</strain>
    </source>
</reference>
<evidence type="ECO:0000256" key="1">
    <source>
        <dbReference type="SAM" id="MobiDB-lite"/>
    </source>
</evidence>
<dbReference type="HOGENOM" id="CLU_048593_0_0_1"/>
<dbReference type="EMBL" id="CR380951">
    <property type="protein sequence ID" value="CAG58792.1"/>
    <property type="molecule type" value="Genomic_DNA"/>
</dbReference>